<comment type="caution">
    <text evidence="2">The sequence shown here is derived from an EMBL/GenBank/DDBJ whole genome shotgun (WGS) entry which is preliminary data.</text>
</comment>
<dbReference type="EMBL" id="JACEFO010002079">
    <property type="protein sequence ID" value="KAF8686089.1"/>
    <property type="molecule type" value="Genomic_DNA"/>
</dbReference>
<dbReference type="Proteomes" id="UP000636709">
    <property type="component" value="Unassembled WGS sequence"/>
</dbReference>
<evidence type="ECO:0000313" key="3">
    <source>
        <dbReference type="Proteomes" id="UP000636709"/>
    </source>
</evidence>
<feature type="compositionally biased region" description="Basic and acidic residues" evidence="1">
    <location>
        <begin position="136"/>
        <end position="147"/>
    </location>
</feature>
<organism evidence="2 3">
    <name type="scientific">Digitaria exilis</name>
    <dbReference type="NCBI Taxonomy" id="1010633"/>
    <lineage>
        <taxon>Eukaryota</taxon>
        <taxon>Viridiplantae</taxon>
        <taxon>Streptophyta</taxon>
        <taxon>Embryophyta</taxon>
        <taxon>Tracheophyta</taxon>
        <taxon>Spermatophyta</taxon>
        <taxon>Magnoliopsida</taxon>
        <taxon>Liliopsida</taxon>
        <taxon>Poales</taxon>
        <taxon>Poaceae</taxon>
        <taxon>PACMAD clade</taxon>
        <taxon>Panicoideae</taxon>
        <taxon>Panicodae</taxon>
        <taxon>Paniceae</taxon>
        <taxon>Anthephorinae</taxon>
        <taxon>Digitaria</taxon>
    </lineage>
</organism>
<name>A0A835B5K6_9POAL</name>
<reference evidence="2" key="1">
    <citation type="submission" date="2020-07" db="EMBL/GenBank/DDBJ databases">
        <title>Genome sequence and genetic diversity analysis of an under-domesticated orphan crop, white fonio (Digitaria exilis).</title>
        <authorList>
            <person name="Bennetzen J.L."/>
            <person name="Chen S."/>
            <person name="Ma X."/>
            <person name="Wang X."/>
            <person name="Yssel A.E.J."/>
            <person name="Chaluvadi S.R."/>
            <person name="Johnson M."/>
            <person name="Gangashetty P."/>
            <person name="Hamidou F."/>
            <person name="Sanogo M.D."/>
            <person name="Zwaenepoel A."/>
            <person name="Wallace J."/>
            <person name="Van De Peer Y."/>
            <person name="Van Deynze A."/>
        </authorList>
    </citation>
    <scope>NUCLEOTIDE SEQUENCE</scope>
    <source>
        <tissue evidence="2">Leaves</tissue>
    </source>
</reference>
<evidence type="ECO:0000256" key="1">
    <source>
        <dbReference type="SAM" id="MobiDB-lite"/>
    </source>
</evidence>
<proteinExistence type="predicted"/>
<feature type="region of interest" description="Disordered" evidence="1">
    <location>
        <begin position="136"/>
        <end position="156"/>
    </location>
</feature>
<protein>
    <submittedName>
        <fullName evidence="2">Uncharacterized protein</fullName>
    </submittedName>
</protein>
<accession>A0A835B5K6</accession>
<keyword evidence="3" id="KW-1185">Reference proteome</keyword>
<sequence>MSSLGFSFAGNTVKKLSADFDNPLSTDHVHHLLSKINHQSKQKALEADGVKQGIIYGTGSAEVNRRQKCTSETVTESIGMHSSNENPSLANSVEVSLSAVSLLLQNQNETSHSVEADFCDVSQPVTILVPEKETIHSAESEPLEDPRSSNPTLLQNNSLQSAKPTFLNRPDSVAGILSVTDSIEISETKNDSLEVPRSMVSRLLEKDKLHYDEANFHGATIMPGVLLNKVPTLTDSLDVPQPITRPLLEKDTLHCICPNCQGHAATQGKHLVFSPPLIFLCNGVLRFCSMYTSSDDPSLANSVELPHSDLESLLRNDALHSVDADAQKEKTHAAEAEPLQNPMSIANIDLLHSVKPNIEEVLDSVAATNPENDSVD</sequence>
<evidence type="ECO:0000313" key="2">
    <source>
        <dbReference type="EMBL" id="KAF8686089.1"/>
    </source>
</evidence>
<dbReference type="OrthoDB" id="681218at2759"/>
<gene>
    <name evidence="2" type="ORF">HU200_043695</name>
</gene>
<dbReference type="AlphaFoldDB" id="A0A835B5K6"/>